<evidence type="ECO:0000256" key="11">
    <source>
        <dbReference type="ARBA" id="ARBA00022932"/>
    </source>
</evidence>
<evidence type="ECO:0000256" key="10">
    <source>
        <dbReference type="ARBA" id="ARBA00022842"/>
    </source>
</evidence>
<comment type="subcellular location">
    <subcellularLocation>
        <location evidence="1 16">Cytoplasm</location>
    </subcellularLocation>
</comment>
<sequence length="340" mass="37340">MARWVLHVDLDQFIAAVEVLRHPELRGRPVVVGGDGDPTKRGVVSTASYEARAHGVHSGLPLRTAARRCPEAVFLPVDAGAYRAVSARVMATLREFDAVVEVLGWDEAFLAVEGDDPEATAHEIRARIRAATELECTVGIGQNKLQAKLATGLGKPAGVFRLTHRTWFEVLGDRPPDALWGVGAKTAKRLKAMGIATVGELAAADPRTLAERFGPAIGPWLVRLAQGQDHSPVDAAPYVPRSRGRETTYQHDLRDWEEVRREVSNLARQVAHEAAAERRRAARVIVKVRYAPFITRTHGRVLETPTAEASRIEEAALAALDRFTERRPVRLLGVRAEFAH</sequence>
<dbReference type="EMBL" id="BAAAZG010000057">
    <property type="protein sequence ID" value="GAA4097911.1"/>
    <property type="molecule type" value="Genomic_DNA"/>
</dbReference>
<dbReference type="InterPro" id="IPR001126">
    <property type="entry name" value="UmuC"/>
</dbReference>
<organism evidence="18 19">
    <name type="scientific">Actinomadura miaoliensis</name>
    <dbReference type="NCBI Taxonomy" id="430685"/>
    <lineage>
        <taxon>Bacteria</taxon>
        <taxon>Bacillati</taxon>
        <taxon>Actinomycetota</taxon>
        <taxon>Actinomycetes</taxon>
        <taxon>Streptosporangiales</taxon>
        <taxon>Thermomonosporaceae</taxon>
        <taxon>Actinomadura</taxon>
    </lineage>
</organism>
<dbReference type="InterPro" id="IPR053848">
    <property type="entry name" value="IMS_HHH_1"/>
</dbReference>
<reference evidence="19" key="1">
    <citation type="journal article" date="2019" name="Int. J. Syst. Evol. Microbiol.">
        <title>The Global Catalogue of Microorganisms (GCM) 10K type strain sequencing project: providing services to taxonomists for standard genome sequencing and annotation.</title>
        <authorList>
            <consortium name="The Broad Institute Genomics Platform"/>
            <consortium name="The Broad Institute Genome Sequencing Center for Infectious Disease"/>
            <person name="Wu L."/>
            <person name="Ma J."/>
        </authorList>
    </citation>
    <scope>NUCLEOTIDE SEQUENCE [LARGE SCALE GENOMIC DNA]</scope>
    <source>
        <strain evidence="19">JCM 16702</strain>
    </source>
</reference>
<dbReference type="Pfam" id="PF11799">
    <property type="entry name" value="IMS_C"/>
    <property type="match status" value="1"/>
</dbReference>
<comment type="subunit">
    <text evidence="16">Monomer.</text>
</comment>
<keyword evidence="6 16" id="KW-0548">Nucleotidyltransferase</keyword>
<evidence type="ECO:0000256" key="15">
    <source>
        <dbReference type="ARBA" id="ARBA00049244"/>
    </source>
</evidence>
<dbReference type="InterPro" id="IPR017961">
    <property type="entry name" value="DNA_pol_Y-fam_little_finger"/>
</dbReference>
<evidence type="ECO:0000256" key="7">
    <source>
        <dbReference type="ARBA" id="ARBA00022705"/>
    </source>
</evidence>
<dbReference type="SUPFAM" id="SSF56672">
    <property type="entry name" value="DNA/RNA polymerases"/>
    <property type="match status" value="1"/>
</dbReference>
<gene>
    <name evidence="16" type="primary">dinB</name>
    <name evidence="18" type="ORF">GCM10022214_72710</name>
</gene>
<dbReference type="PANTHER" id="PTHR11076">
    <property type="entry name" value="DNA REPAIR POLYMERASE UMUC / TRANSFERASE FAMILY MEMBER"/>
    <property type="match status" value="1"/>
</dbReference>
<keyword evidence="8 16" id="KW-0479">Metal-binding</keyword>
<dbReference type="Pfam" id="PF21999">
    <property type="entry name" value="IMS_HHH_1"/>
    <property type="match status" value="1"/>
</dbReference>
<evidence type="ECO:0000256" key="4">
    <source>
        <dbReference type="ARBA" id="ARBA00022490"/>
    </source>
</evidence>
<dbReference type="InterPro" id="IPR022880">
    <property type="entry name" value="DNApol_IV"/>
</dbReference>
<feature type="binding site" evidence="16">
    <location>
        <position position="9"/>
    </location>
    <ligand>
        <name>Mg(2+)</name>
        <dbReference type="ChEBI" id="CHEBI:18420"/>
    </ligand>
</feature>
<keyword evidence="12 16" id="KW-0238">DNA-binding</keyword>
<keyword evidence="4 16" id="KW-0963">Cytoplasm</keyword>
<evidence type="ECO:0000256" key="13">
    <source>
        <dbReference type="ARBA" id="ARBA00023204"/>
    </source>
</evidence>
<evidence type="ECO:0000313" key="18">
    <source>
        <dbReference type="EMBL" id="GAA4097911.1"/>
    </source>
</evidence>
<dbReference type="CDD" id="cd03586">
    <property type="entry name" value="PolY_Pol_IV_kappa"/>
    <property type="match status" value="1"/>
</dbReference>
<feature type="binding site" evidence="16">
    <location>
        <position position="106"/>
    </location>
    <ligand>
        <name>Mg(2+)</name>
        <dbReference type="ChEBI" id="CHEBI:18420"/>
    </ligand>
</feature>
<dbReference type="PANTHER" id="PTHR11076:SF33">
    <property type="entry name" value="DNA POLYMERASE KAPPA"/>
    <property type="match status" value="1"/>
</dbReference>
<dbReference type="EC" id="2.7.7.7" evidence="16"/>
<evidence type="ECO:0000256" key="14">
    <source>
        <dbReference type="ARBA" id="ARBA00025589"/>
    </source>
</evidence>
<dbReference type="HAMAP" id="MF_01113">
    <property type="entry name" value="DNApol_IV"/>
    <property type="match status" value="1"/>
</dbReference>
<evidence type="ECO:0000256" key="8">
    <source>
        <dbReference type="ARBA" id="ARBA00022723"/>
    </source>
</evidence>
<evidence type="ECO:0000256" key="5">
    <source>
        <dbReference type="ARBA" id="ARBA00022679"/>
    </source>
</evidence>
<keyword evidence="10 16" id="KW-0460">Magnesium</keyword>
<dbReference type="RefSeq" id="WP_344956664.1">
    <property type="nucleotide sequence ID" value="NZ_BAAAZG010000057.1"/>
</dbReference>
<evidence type="ECO:0000313" key="19">
    <source>
        <dbReference type="Proteomes" id="UP001500683"/>
    </source>
</evidence>
<evidence type="ECO:0000256" key="9">
    <source>
        <dbReference type="ARBA" id="ARBA00022763"/>
    </source>
</evidence>
<comment type="similarity">
    <text evidence="2 16">Belongs to the DNA polymerase type-Y family.</text>
</comment>
<dbReference type="Gene3D" id="1.10.150.20">
    <property type="entry name" value="5' to 3' exonuclease, C-terminal subdomain"/>
    <property type="match status" value="1"/>
</dbReference>
<proteinExistence type="inferred from homology"/>
<evidence type="ECO:0000256" key="6">
    <source>
        <dbReference type="ARBA" id="ARBA00022695"/>
    </source>
</evidence>
<evidence type="ECO:0000256" key="2">
    <source>
        <dbReference type="ARBA" id="ARBA00010945"/>
    </source>
</evidence>
<dbReference type="InterPro" id="IPR043128">
    <property type="entry name" value="Rev_trsase/Diguanyl_cyclase"/>
</dbReference>
<evidence type="ECO:0000256" key="1">
    <source>
        <dbReference type="ARBA" id="ARBA00004496"/>
    </source>
</evidence>
<accession>A0ABP7WW93</accession>
<name>A0ABP7WW93_9ACTN</name>
<keyword evidence="13 16" id="KW-0234">DNA repair</keyword>
<dbReference type="NCBIfam" id="NF002677">
    <property type="entry name" value="PRK02406.1"/>
    <property type="match status" value="1"/>
</dbReference>
<comment type="cofactor">
    <cofactor evidence="16">
        <name>Mg(2+)</name>
        <dbReference type="ChEBI" id="CHEBI:18420"/>
    </cofactor>
    <text evidence="16">Binds 2 magnesium ions per subunit.</text>
</comment>
<evidence type="ECO:0000259" key="17">
    <source>
        <dbReference type="PROSITE" id="PS50173"/>
    </source>
</evidence>
<keyword evidence="3 16" id="KW-0515">Mutator protein</keyword>
<dbReference type="SUPFAM" id="SSF100879">
    <property type="entry name" value="Lesion bypass DNA polymerase (Y-family), little finger domain"/>
    <property type="match status" value="1"/>
</dbReference>
<comment type="function">
    <text evidence="14 16">Poorly processive, error-prone DNA polymerase involved in untargeted mutagenesis. Copies undamaged DNA at stalled replication forks, which arise in vivo from mismatched or misaligned primer ends. These misaligned primers can be extended by PolIV. Exhibits no 3'-5' exonuclease (proofreading) activity. May be involved in translesional synthesis, in conjunction with the beta clamp from PolIII.</text>
</comment>
<dbReference type="Gene3D" id="3.30.70.270">
    <property type="match status" value="1"/>
</dbReference>
<dbReference type="InterPro" id="IPR043502">
    <property type="entry name" value="DNA/RNA_pol_sf"/>
</dbReference>
<dbReference type="NCBIfam" id="NF002883">
    <property type="entry name" value="PRK03352.1"/>
    <property type="match status" value="1"/>
</dbReference>
<protein>
    <recommendedName>
        <fullName evidence="16">DNA polymerase IV</fullName>
        <shortName evidence="16">Pol IV</shortName>
        <ecNumber evidence="16">2.7.7.7</ecNumber>
    </recommendedName>
</protein>
<keyword evidence="19" id="KW-1185">Reference proteome</keyword>
<comment type="caution">
    <text evidence="18">The sequence shown here is derived from an EMBL/GenBank/DDBJ whole genome shotgun (WGS) entry which is preliminary data.</text>
</comment>
<evidence type="ECO:0000256" key="12">
    <source>
        <dbReference type="ARBA" id="ARBA00023125"/>
    </source>
</evidence>
<comment type="catalytic activity">
    <reaction evidence="15 16">
        <text>DNA(n) + a 2'-deoxyribonucleoside 5'-triphosphate = DNA(n+1) + diphosphate</text>
        <dbReference type="Rhea" id="RHEA:22508"/>
        <dbReference type="Rhea" id="RHEA-COMP:17339"/>
        <dbReference type="Rhea" id="RHEA-COMP:17340"/>
        <dbReference type="ChEBI" id="CHEBI:33019"/>
        <dbReference type="ChEBI" id="CHEBI:61560"/>
        <dbReference type="ChEBI" id="CHEBI:173112"/>
        <dbReference type="EC" id="2.7.7.7"/>
    </reaction>
</comment>
<keyword evidence="11 16" id="KW-0239">DNA-directed DNA polymerase</keyword>
<keyword evidence="7 16" id="KW-0235">DNA replication</keyword>
<dbReference type="InterPro" id="IPR050116">
    <property type="entry name" value="DNA_polymerase-Y"/>
</dbReference>
<evidence type="ECO:0000256" key="3">
    <source>
        <dbReference type="ARBA" id="ARBA00022457"/>
    </source>
</evidence>
<dbReference type="PROSITE" id="PS50173">
    <property type="entry name" value="UMUC"/>
    <property type="match status" value="1"/>
</dbReference>
<dbReference type="Pfam" id="PF00817">
    <property type="entry name" value="IMS"/>
    <property type="match status" value="1"/>
</dbReference>
<keyword evidence="5 16" id="KW-0808">Transferase</keyword>
<dbReference type="Proteomes" id="UP001500683">
    <property type="component" value="Unassembled WGS sequence"/>
</dbReference>
<dbReference type="Gene3D" id="3.30.1490.100">
    <property type="entry name" value="DNA polymerase, Y-family, little finger domain"/>
    <property type="match status" value="1"/>
</dbReference>
<keyword evidence="9 16" id="KW-0227">DNA damage</keyword>
<evidence type="ECO:0000256" key="16">
    <source>
        <dbReference type="HAMAP-Rule" id="MF_01113"/>
    </source>
</evidence>
<feature type="site" description="Substrate discrimination" evidence="16">
    <location>
        <position position="14"/>
    </location>
</feature>
<feature type="domain" description="UmuC" evidence="17">
    <location>
        <begin position="5"/>
        <end position="183"/>
    </location>
</feature>
<feature type="active site" evidence="16">
    <location>
        <position position="107"/>
    </location>
</feature>
<dbReference type="Gene3D" id="3.40.1170.60">
    <property type="match status" value="1"/>
</dbReference>
<dbReference type="InterPro" id="IPR036775">
    <property type="entry name" value="DNA_pol_Y-fam_lit_finger_sf"/>
</dbReference>